<dbReference type="Proteomes" id="UP000182983">
    <property type="component" value="Unassembled WGS sequence"/>
</dbReference>
<dbReference type="EMBL" id="FNWO01000005">
    <property type="protein sequence ID" value="SEH33769.1"/>
    <property type="molecule type" value="Genomic_DNA"/>
</dbReference>
<dbReference type="AlphaFoldDB" id="A0A1H6HD66"/>
<accession>A0A1H6HD66</accession>
<name>A0A1H6HD66_MAGFU</name>
<dbReference type="SUPFAM" id="SSF47616">
    <property type="entry name" value="GST C-terminal domain-like"/>
    <property type="match status" value="1"/>
</dbReference>
<dbReference type="Pfam" id="PF13409">
    <property type="entry name" value="GST_N_2"/>
    <property type="match status" value="1"/>
</dbReference>
<dbReference type="Gene3D" id="3.40.30.10">
    <property type="entry name" value="Glutaredoxin"/>
    <property type="match status" value="1"/>
</dbReference>
<proteinExistence type="predicted"/>
<feature type="domain" description="GST N-terminal" evidence="1">
    <location>
        <begin position="1"/>
        <end position="80"/>
    </location>
</feature>
<keyword evidence="2" id="KW-0808">Transferase</keyword>
<dbReference type="PANTHER" id="PTHR43968:SF6">
    <property type="entry name" value="GLUTATHIONE S-TRANSFERASE OMEGA"/>
    <property type="match status" value="1"/>
</dbReference>
<organism evidence="2 3">
    <name type="scientific">Magnetospirillum fulvum</name>
    <name type="common">Rhodospirillum fulvum</name>
    <dbReference type="NCBI Taxonomy" id="1082"/>
    <lineage>
        <taxon>Bacteria</taxon>
        <taxon>Pseudomonadati</taxon>
        <taxon>Pseudomonadota</taxon>
        <taxon>Alphaproteobacteria</taxon>
        <taxon>Rhodospirillales</taxon>
        <taxon>Rhodospirillaceae</taxon>
        <taxon>Magnetospirillum</taxon>
    </lineage>
</organism>
<keyword evidence="3" id="KW-1185">Reference proteome</keyword>
<dbReference type="CDD" id="cd03049">
    <property type="entry name" value="GST_N_3"/>
    <property type="match status" value="1"/>
</dbReference>
<reference evidence="3" key="1">
    <citation type="submission" date="2016-10" db="EMBL/GenBank/DDBJ databases">
        <authorList>
            <person name="Varghese N."/>
            <person name="Submissions S."/>
        </authorList>
    </citation>
    <scope>NUCLEOTIDE SEQUENCE [LARGE SCALE GENOMIC DNA]</scope>
    <source>
        <strain evidence="3">DSM 13234</strain>
    </source>
</reference>
<dbReference type="Gene3D" id="1.20.1050.10">
    <property type="match status" value="1"/>
</dbReference>
<dbReference type="GO" id="GO:0016740">
    <property type="term" value="F:transferase activity"/>
    <property type="evidence" value="ECO:0007669"/>
    <property type="project" value="UniProtKB-KW"/>
</dbReference>
<sequence length="201" mass="22104">MKLRTSATSPYARKVWIVAFETGLTDRIEAVPTNVWDPATDVGSDNPLGKVPALIADGGEAIYDSPVICEYLDSLHDGQKLVPPAGGVRWTQKRLEALGDGILDALLAMRIETTMRPEDKRWPDWVARQDAAVQRGLAQLEDEVAAWGDSFLIGQIAIVAVLGYLDFRFPQSAWRERYPALATWYAVLSNRPSVAATVPVV</sequence>
<dbReference type="CDD" id="cd03205">
    <property type="entry name" value="GST_C_6"/>
    <property type="match status" value="1"/>
</dbReference>
<dbReference type="Pfam" id="PF13410">
    <property type="entry name" value="GST_C_2"/>
    <property type="match status" value="1"/>
</dbReference>
<dbReference type="InterPro" id="IPR004045">
    <property type="entry name" value="Glutathione_S-Trfase_N"/>
</dbReference>
<dbReference type="SUPFAM" id="SSF52833">
    <property type="entry name" value="Thioredoxin-like"/>
    <property type="match status" value="1"/>
</dbReference>
<gene>
    <name evidence="2" type="ORF">SAMN04244559_01441</name>
</gene>
<dbReference type="InterPro" id="IPR050983">
    <property type="entry name" value="GST_Omega/HSP26"/>
</dbReference>
<evidence type="ECO:0000313" key="3">
    <source>
        <dbReference type="Proteomes" id="UP000182983"/>
    </source>
</evidence>
<evidence type="ECO:0000259" key="1">
    <source>
        <dbReference type="PROSITE" id="PS50404"/>
    </source>
</evidence>
<dbReference type="PANTHER" id="PTHR43968">
    <property type="match status" value="1"/>
</dbReference>
<protein>
    <submittedName>
        <fullName evidence="2">Glutathione S-transferase</fullName>
    </submittedName>
</protein>
<dbReference type="PROSITE" id="PS50404">
    <property type="entry name" value="GST_NTER"/>
    <property type="match status" value="1"/>
</dbReference>
<dbReference type="GO" id="GO:0005737">
    <property type="term" value="C:cytoplasm"/>
    <property type="evidence" value="ECO:0007669"/>
    <property type="project" value="TreeGrafter"/>
</dbReference>
<dbReference type="InterPro" id="IPR036282">
    <property type="entry name" value="Glutathione-S-Trfase_C_sf"/>
</dbReference>
<dbReference type="InterPro" id="IPR036249">
    <property type="entry name" value="Thioredoxin-like_sf"/>
</dbReference>
<dbReference type="RefSeq" id="WP_074767006.1">
    <property type="nucleotide sequence ID" value="NZ_FNWO01000005.1"/>
</dbReference>
<evidence type="ECO:0000313" key="2">
    <source>
        <dbReference type="EMBL" id="SEH33769.1"/>
    </source>
</evidence>
<dbReference type="OrthoDB" id="9795329at2"/>